<reference evidence="3" key="3">
    <citation type="journal article" date="2014" name="Nature">
        <title>Elephant shark genome provides unique insights into gnathostome evolution.</title>
        <authorList>
            <consortium name="International Elephant Shark Genome Sequencing Consortium"/>
            <person name="Venkatesh B."/>
            <person name="Lee A.P."/>
            <person name="Ravi V."/>
            <person name="Maurya A.K."/>
            <person name="Lian M.M."/>
            <person name="Swann J.B."/>
            <person name="Ohta Y."/>
            <person name="Flajnik M.F."/>
            <person name="Sutoh Y."/>
            <person name="Kasahara M."/>
            <person name="Hoon S."/>
            <person name="Gangu V."/>
            <person name="Roy S.W."/>
            <person name="Irimia M."/>
            <person name="Korzh V."/>
            <person name="Kondrychyn I."/>
            <person name="Lim Z.W."/>
            <person name="Tay B.H."/>
            <person name="Tohari S."/>
            <person name="Kong K.W."/>
            <person name="Ho S."/>
            <person name="Lorente-Galdos B."/>
            <person name="Quilez J."/>
            <person name="Marques-Bonet T."/>
            <person name="Raney B.J."/>
            <person name="Ingham P.W."/>
            <person name="Tay A."/>
            <person name="Hillier L.W."/>
            <person name="Minx P."/>
            <person name="Boehm T."/>
            <person name="Wilson R.K."/>
            <person name="Brenner S."/>
            <person name="Warren W.C."/>
        </authorList>
    </citation>
    <scope>NUCLEOTIDE SEQUENCE [LARGE SCALE GENOMIC DNA]</scope>
</reference>
<feature type="compositionally biased region" description="Basic and acidic residues" evidence="1">
    <location>
        <begin position="16"/>
        <end position="36"/>
    </location>
</feature>
<reference evidence="3" key="1">
    <citation type="journal article" date="2006" name="Science">
        <title>Ancient noncoding elements conserved in the human genome.</title>
        <authorList>
            <person name="Venkatesh B."/>
            <person name="Kirkness E.F."/>
            <person name="Loh Y.H."/>
            <person name="Halpern A.L."/>
            <person name="Lee A.P."/>
            <person name="Johnson J."/>
            <person name="Dandona N."/>
            <person name="Viswanathan L.D."/>
            <person name="Tay A."/>
            <person name="Venter J.C."/>
            <person name="Strausberg R.L."/>
            <person name="Brenner S."/>
        </authorList>
    </citation>
    <scope>NUCLEOTIDE SEQUENCE [LARGE SCALE GENOMIC DNA]</scope>
</reference>
<reference evidence="2" key="5">
    <citation type="submission" date="2025-09" db="UniProtKB">
        <authorList>
            <consortium name="Ensembl"/>
        </authorList>
    </citation>
    <scope>IDENTIFICATION</scope>
</reference>
<feature type="region of interest" description="Disordered" evidence="1">
    <location>
        <begin position="65"/>
        <end position="96"/>
    </location>
</feature>
<evidence type="ECO:0000256" key="1">
    <source>
        <dbReference type="SAM" id="MobiDB-lite"/>
    </source>
</evidence>
<accession>A0A4W3H441</accession>
<feature type="region of interest" description="Disordered" evidence="1">
    <location>
        <begin position="1"/>
        <end position="36"/>
    </location>
</feature>
<evidence type="ECO:0000313" key="3">
    <source>
        <dbReference type="Proteomes" id="UP000314986"/>
    </source>
</evidence>
<feature type="compositionally biased region" description="Low complexity" evidence="1">
    <location>
        <begin position="65"/>
        <end position="82"/>
    </location>
</feature>
<dbReference type="AlphaFoldDB" id="A0A4W3H441"/>
<dbReference type="Proteomes" id="UP000314986">
    <property type="component" value="Unassembled WGS sequence"/>
</dbReference>
<dbReference type="STRING" id="7868.ENSCMIP00000004799"/>
<sequence>MYSAQEDIPTAAKGFPELDRYDPPERNDLSRGRNSGEKWSADMWRLGCLIWEVFNGSLPRSASLRSLGKVRVSSSSDSVSGKAPRDLSPTLPPPPPHLLSHYGHLLPACAVLRHCQALRDAATESGATVLLS</sequence>
<reference evidence="2" key="4">
    <citation type="submission" date="2025-08" db="UniProtKB">
        <authorList>
            <consortium name="Ensembl"/>
        </authorList>
    </citation>
    <scope>IDENTIFICATION</scope>
</reference>
<proteinExistence type="predicted"/>
<reference evidence="3" key="2">
    <citation type="journal article" date="2007" name="PLoS Biol.">
        <title>Survey sequencing and comparative analysis of the elephant shark (Callorhinchus milii) genome.</title>
        <authorList>
            <person name="Venkatesh B."/>
            <person name="Kirkness E.F."/>
            <person name="Loh Y.H."/>
            <person name="Halpern A.L."/>
            <person name="Lee A.P."/>
            <person name="Johnson J."/>
            <person name="Dandona N."/>
            <person name="Viswanathan L.D."/>
            <person name="Tay A."/>
            <person name="Venter J.C."/>
            <person name="Strausberg R.L."/>
            <person name="Brenner S."/>
        </authorList>
    </citation>
    <scope>NUCLEOTIDE SEQUENCE [LARGE SCALE GENOMIC DNA]</scope>
</reference>
<dbReference type="InParanoid" id="A0A4W3H441"/>
<keyword evidence="3" id="KW-1185">Reference proteome</keyword>
<evidence type="ECO:0000313" key="2">
    <source>
        <dbReference type="Ensembl" id="ENSCMIP00000004799.1"/>
    </source>
</evidence>
<organism evidence="2 3">
    <name type="scientific">Callorhinchus milii</name>
    <name type="common">Ghost shark</name>
    <dbReference type="NCBI Taxonomy" id="7868"/>
    <lineage>
        <taxon>Eukaryota</taxon>
        <taxon>Metazoa</taxon>
        <taxon>Chordata</taxon>
        <taxon>Craniata</taxon>
        <taxon>Vertebrata</taxon>
        <taxon>Chondrichthyes</taxon>
        <taxon>Holocephali</taxon>
        <taxon>Chimaeriformes</taxon>
        <taxon>Callorhinchidae</taxon>
        <taxon>Callorhinchus</taxon>
    </lineage>
</organism>
<dbReference type="Ensembl" id="ENSCMIT00000004978.1">
    <property type="protein sequence ID" value="ENSCMIP00000004799.1"/>
    <property type="gene ID" value="ENSCMIG00000002851.1"/>
</dbReference>
<protein>
    <submittedName>
        <fullName evidence="2">N-terminal kinase-like protein</fullName>
    </submittedName>
</protein>
<dbReference type="Gene3D" id="1.10.510.10">
    <property type="entry name" value="Transferase(Phosphotransferase) domain 1"/>
    <property type="match status" value="1"/>
</dbReference>
<name>A0A4W3H441_CALMI</name>